<accession>A0A5B6UFA8</accession>
<name>A0A5B6UFA8_9ROSI</name>
<dbReference type="OrthoDB" id="689054at2759"/>
<evidence type="ECO:0000313" key="1">
    <source>
        <dbReference type="EMBL" id="KAA3455948.1"/>
    </source>
</evidence>
<keyword evidence="2" id="KW-1185">Reference proteome</keyword>
<dbReference type="PANTHER" id="PTHR33264">
    <property type="entry name" value="EXPRESSED PROTEIN"/>
    <property type="match status" value="1"/>
</dbReference>
<sequence length="244" mass="28464">MLVKQQFKSRYHLEIRSKLLRSNKTSQPYFPNSFFFPQEKSQQYFPGKKNLQMFLKYIYIIVKCEVKRDQMVENSSSPRVPRKGRRVVGPTRRNKEAIDEAGDLIECSGKYCRSCTAGVIADCVALCCCPCALLNLLTLALVKVPWKMGRRCLGFGKKKRKRVEMERKRSRVDDDRNNSRGKMRVEEEEMWGFSRVFGEKENFYDDDEEGEMGNFSARFEAEKVWLELYQVGHLGFGRVSFTGI</sequence>
<reference evidence="2" key="1">
    <citation type="journal article" date="2019" name="Plant Biotechnol. J.">
        <title>Genome sequencing of the Australian wild diploid species Gossypium australe highlights disease resistance and delayed gland morphogenesis.</title>
        <authorList>
            <person name="Cai Y."/>
            <person name="Cai X."/>
            <person name="Wang Q."/>
            <person name="Wang P."/>
            <person name="Zhang Y."/>
            <person name="Cai C."/>
            <person name="Xu Y."/>
            <person name="Wang K."/>
            <person name="Zhou Z."/>
            <person name="Wang C."/>
            <person name="Geng S."/>
            <person name="Li B."/>
            <person name="Dong Q."/>
            <person name="Hou Y."/>
            <person name="Wang H."/>
            <person name="Ai P."/>
            <person name="Liu Z."/>
            <person name="Yi F."/>
            <person name="Sun M."/>
            <person name="An G."/>
            <person name="Cheng J."/>
            <person name="Zhang Y."/>
            <person name="Shi Q."/>
            <person name="Xie Y."/>
            <person name="Shi X."/>
            <person name="Chang Y."/>
            <person name="Huang F."/>
            <person name="Chen Y."/>
            <person name="Hong S."/>
            <person name="Mi L."/>
            <person name="Sun Q."/>
            <person name="Zhang L."/>
            <person name="Zhou B."/>
            <person name="Peng R."/>
            <person name="Zhang X."/>
            <person name="Liu F."/>
        </authorList>
    </citation>
    <scope>NUCLEOTIDE SEQUENCE [LARGE SCALE GENOMIC DNA]</scope>
    <source>
        <strain evidence="2">cv. PA1801</strain>
    </source>
</reference>
<dbReference type="PANTHER" id="PTHR33264:SF6">
    <property type="entry name" value="OS01G0638800 PROTEIN"/>
    <property type="match status" value="1"/>
</dbReference>
<keyword evidence="1" id="KW-0472">Membrane</keyword>
<comment type="caution">
    <text evidence="1">The sequence shown here is derived from an EMBL/GenBank/DDBJ whole genome shotgun (WGS) entry which is preliminary data.</text>
</comment>
<evidence type="ECO:0000313" key="2">
    <source>
        <dbReference type="Proteomes" id="UP000325315"/>
    </source>
</evidence>
<proteinExistence type="predicted"/>
<gene>
    <name evidence="1" type="ORF">EPI10_018916</name>
</gene>
<dbReference type="AlphaFoldDB" id="A0A5B6UFA8"/>
<dbReference type="EMBL" id="SMMG02000012">
    <property type="protein sequence ID" value="KAA3455948.1"/>
    <property type="molecule type" value="Genomic_DNA"/>
</dbReference>
<protein>
    <submittedName>
        <fullName evidence="1">Transmembrane protein</fullName>
    </submittedName>
</protein>
<keyword evidence="1" id="KW-0812">Transmembrane</keyword>
<organism evidence="1 2">
    <name type="scientific">Gossypium australe</name>
    <dbReference type="NCBI Taxonomy" id="47621"/>
    <lineage>
        <taxon>Eukaryota</taxon>
        <taxon>Viridiplantae</taxon>
        <taxon>Streptophyta</taxon>
        <taxon>Embryophyta</taxon>
        <taxon>Tracheophyta</taxon>
        <taxon>Spermatophyta</taxon>
        <taxon>Magnoliopsida</taxon>
        <taxon>eudicotyledons</taxon>
        <taxon>Gunneridae</taxon>
        <taxon>Pentapetalae</taxon>
        <taxon>rosids</taxon>
        <taxon>malvids</taxon>
        <taxon>Malvales</taxon>
        <taxon>Malvaceae</taxon>
        <taxon>Malvoideae</taxon>
        <taxon>Gossypium</taxon>
    </lineage>
</organism>
<dbReference type="Proteomes" id="UP000325315">
    <property type="component" value="Unassembled WGS sequence"/>
</dbReference>